<dbReference type="EMBL" id="GBRH01264675">
    <property type="protein sequence ID" value="JAD33220.1"/>
    <property type="molecule type" value="Transcribed_RNA"/>
</dbReference>
<dbReference type="AlphaFoldDB" id="A0A0A8Z926"/>
<organism evidence="1">
    <name type="scientific">Arundo donax</name>
    <name type="common">Giant reed</name>
    <name type="synonym">Donax arundinaceus</name>
    <dbReference type="NCBI Taxonomy" id="35708"/>
    <lineage>
        <taxon>Eukaryota</taxon>
        <taxon>Viridiplantae</taxon>
        <taxon>Streptophyta</taxon>
        <taxon>Embryophyta</taxon>
        <taxon>Tracheophyta</taxon>
        <taxon>Spermatophyta</taxon>
        <taxon>Magnoliopsida</taxon>
        <taxon>Liliopsida</taxon>
        <taxon>Poales</taxon>
        <taxon>Poaceae</taxon>
        <taxon>PACMAD clade</taxon>
        <taxon>Arundinoideae</taxon>
        <taxon>Arundineae</taxon>
        <taxon>Arundo</taxon>
    </lineage>
</organism>
<reference evidence="1" key="1">
    <citation type="submission" date="2014-09" db="EMBL/GenBank/DDBJ databases">
        <authorList>
            <person name="Magalhaes I.L.F."/>
            <person name="Oliveira U."/>
            <person name="Santos F.R."/>
            <person name="Vidigal T.H.D.A."/>
            <person name="Brescovit A.D."/>
            <person name="Santos A.J."/>
        </authorList>
    </citation>
    <scope>NUCLEOTIDE SEQUENCE</scope>
    <source>
        <tissue evidence="1">Shoot tissue taken approximately 20 cm above the soil surface</tissue>
    </source>
</reference>
<proteinExistence type="predicted"/>
<evidence type="ECO:0000313" key="1">
    <source>
        <dbReference type="EMBL" id="JAD33220.1"/>
    </source>
</evidence>
<sequence length="50" mass="5660">MSVSLYNSALDTRKTGFSQPLGTERIINSCCRTVILSHSIVYKQYLYTVT</sequence>
<reference evidence="1" key="2">
    <citation type="journal article" date="2015" name="Data Brief">
        <title>Shoot transcriptome of the giant reed, Arundo donax.</title>
        <authorList>
            <person name="Barrero R.A."/>
            <person name="Guerrero F.D."/>
            <person name="Moolhuijzen P."/>
            <person name="Goolsby J.A."/>
            <person name="Tidwell J."/>
            <person name="Bellgard S.E."/>
            <person name="Bellgard M.I."/>
        </authorList>
    </citation>
    <scope>NUCLEOTIDE SEQUENCE</scope>
    <source>
        <tissue evidence="1">Shoot tissue taken approximately 20 cm above the soil surface</tissue>
    </source>
</reference>
<name>A0A0A8Z926_ARUDO</name>
<protein>
    <submittedName>
        <fullName evidence="1">Uncharacterized protein</fullName>
    </submittedName>
</protein>
<accession>A0A0A8Z926</accession>